<evidence type="ECO:0000256" key="1">
    <source>
        <dbReference type="SAM" id="MobiDB-lite"/>
    </source>
</evidence>
<gene>
    <name evidence="2" type="ORF">GCM10011374_07680</name>
</gene>
<reference evidence="2" key="2">
    <citation type="submission" date="2020-09" db="EMBL/GenBank/DDBJ databases">
        <authorList>
            <person name="Sun Q."/>
            <person name="Zhou Y."/>
        </authorList>
    </citation>
    <scope>NUCLEOTIDE SEQUENCE</scope>
    <source>
        <strain evidence="2">CGMCC 1.12187</strain>
    </source>
</reference>
<dbReference type="AlphaFoldDB" id="A0A917GJ30"/>
<feature type="compositionally biased region" description="Basic and acidic residues" evidence="1">
    <location>
        <begin position="26"/>
        <end position="38"/>
    </location>
</feature>
<dbReference type="RefSeq" id="WP_188534520.1">
    <property type="nucleotide sequence ID" value="NZ_BMEQ01000003.1"/>
</dbReference>
<reference evidence="2" key="1">
    <citation type="journal article" date="2014" name="Int. J. Syst. Evol. Microbiol.">
        <title>Complete genome sequence of Corynebacterium casei LMG S-19264T (=DSM 44701T), isolated from a smear-ripened cheese.</title>
        <authorList>
            <consortium name="US DOE Joint Genome Institute (JGI-PGF)"/>
            <person name="Walter F."/>
            <person name="Albersmeier A."/>
            <person name="Kalinowski J."/>
            <person name="Ruckert C."/>
        </authorList>
    </citation>
    <scope>NUCLEOTIDE SEQUENCE</scope>
    <source>
        <strain evidence="2">CGMCC 1.12187</strain>
    </source>
</reference>
<organism evidence="2 3">
    <name type="scientific">Kocuria dechangensis</name>
    <dbReference type="NCBI Taxonomy" id="1176249"/>
    <lineage>
        <taxon>Bacteria</taxon>
        <taxon>Bacillati</taxon>
        <taxon>Actinomycetota</taxon>
        <taxon>Actinomycetes</taxon>
        <taxon>Micrococcales</taxon>
        <taxon>Micrococcaceae</taxon>
        <taxon>Kocuria</taxon>
    </lineage>
</organism>
<dbReference type="EMBL" id="BMEQ01000003">
    <property type="protein sequence ID" value="GGG47739.1"/>
    <property type="molecule type" value="Genomic_DNA"/>
</dbReference>
<accession>A0A917GJ30</accession>
<feature type="compositionally biased region" description="Basic and acidic residues" evidence="1">
    <location>
        <begin position="48"/>
        <end position="58"/>
    </location>
</feature>
<comment type="caution">
    <text evidence="2">The sequence shown here is derived from an EMBL/GenBank/DDBJ whole genome shotgun (WGS) entry which is preliminary data.</text>
</comment>
<protein>
    <submittedName>
        <fullName evidence="2">Uncharacterized protein</fullName>
    </submittedName>
</protein>
<proteinExistence type="predicted"/>
<sequence>MSNQSTPPTDSSGQPEGMDAEGFEQAVDRRLGEQHDGQETTGGEVAQEENKTELPRLEEQEDSPATPGTADA</sequence>
<evidence type="ECO:0000313" key="2">
    <source>
        <dbReference type="EMBL" id="GGG47739.1"/>
    </source>
</evidence>
<keyword evidence="3" id="KW-1185">Reference proteome</keyword>
<feature type="region of interest" description="Disordered" evidence="1">
    <location>
        <begin position="1"/>
        <end position="72"/>
    </location>
</feature>
<feature type="compositionally biased region" description="Polar residues" evidence="1">
    <location>
        <begin position="1"/>
        <end position="14"/>
    </location>
</feature>
<evidence type="ECO:0000313" key="3">
    <source>
        <dbReference type="Proteomes" id="UP000638848"/>
    </source>
</evidence>
<name>A0A917GJ30_9MICC</name>
<dbReference type="Proteomes" id="UP000638848">
    <property type="component" value="Unassembled WGS sequence"/>
</dbReference>